<evidence type="ECO:0000256" key="1">
    <source>
        <dbReference type="ARBA" id="ARBA00004651"/>
    </source>
</evidence>
<keyword evidence="10 12" id="KW-0472">Membrane</keyword>
<name>A0A0D1KUP8_BACIU</name>
<feature type="transmembrane region" description="Helical" evidence="12">
    <location>
        <begin position="198"/>
        <end position="218"/>
    </location>
</feature>
<feature type="transmembrane region" description="Helical" evidence="12">
    <location>
        <begin position="300"/>
        <end position="319"/>
    </location>
</feature>
<gene>
    <name evidence="16" type="ORF">SC09_Contig28orf00138</name>
</gene>
<dbReference type="PROSITE" id="PS50990">
    <property type="entry name" value="PEPTIDASE_C39"/>
    <property type="match status" value="1"/>
</dbReference>
<evidence type="ECO:0000256" key="10">
    <source>
        <dbReference type="ARBA" id="ARBA00023136"/>
    </source>
</evidence>
<feature type="domain" description="Peptidase C39" evidence="15">
    <location>
        <begin position="10"/>
        <end position="132"/>
    </location>
</feature>
<dbReference type="FunFam" id="3.40.50.300:FF:000221">
    <property type="entry name" value="Multidrug ABC transporter ATP-binding protein"/>
    <property type="match status" value="1"/>
</dbReference>
<dbReference type="Pfam" id="PF03412">
    <property type="entry name" value="Peptidase_C39"/>
    <property type="match status" value="1"/>
</dbReference>
<dbReference type="MEROPS" id="C39.004"/>
<comment type="subcellular location">
    <subcellularLocation>
        <location evidence="1">Cell membrane</location>
        <topology evidence="1">Multi-pass membrane protein</topology>
    </subcellularLocation>
</comment>
<keyword evidence="6" id="KW-0645">Protease</keyword>
<dbReference type="Gene3D" id="3.90.70.10">
    <property type="entry name" value="Cysteine proteinases"/>
    <property type="match status" value="1"/>
</dbReference>
<dbReference type="Proteomes" id="UP000032247">
    <property type="component" value="Unassembled WGS sequence"/>
</dbReference>
<dbReference type="GO" id="GO:0140359">
    <property type="term" value="F:ABC-type transporter activity"/>
    <property type="evidence" value="ECO:0007669"/>
    <property type="project" value="InterPro"/>
</dbReference>
<evidence type="ECO:0000256" key="9">
    <source>
        <dbReference type="ARBA" id="ARBA00022989"/>
    </source>
</evidence>
<dbReference type="GO" id="GO:0043213">
    <property type="term" value="P:bacteriocin transport"/>
    <property type="evidence" value="ECO:0007669"/>
    <property type="project" value="UniProtKB-KW"/>
</dbReference>
<dbReference type="InterPro" id="IPR027417">
    <property type="entry name" value="P-loop_NTPase"/>
</dbReference>
<dbReference type="InterPro" id="IPR003439">
    <property type="entry name" value="ABC_transporter-like_ATP-bd"/>
</dbReference>
<dbReference type="GO" id="GO:0008234">
    <property type="term" value="F:cysteine-type peptidase activity"/>
    <property type="evidence" value="ECO:0007669"/>
    <property type="project" value="UniProtKB-KW"/>
</dbReference>
<keyword evidence="6" id="KW-0378">Hydrolase</keyword>
<dbReference type="GO" id="GO:0005886">
    <property type="term" value="C:plasma membrane"/>
    <property type="evidence" value="ECO:0007669"/>
    <property type="project" value="UniProtKB-SubCell"/>
</dbReference>
<keyword evidence="8" id="KW-0653">Protein transport</keyword>
<keyword evidence="2" id="KW-0813">Transport</keyword>
<dbReference type="InterPro" id="IPR033839">
    <property type="entry name" value="Lacticin_481_peptidase"/>
</dbReference>
<dbReference type="GO" id="GO:0034040">
    <property type="term" value="F:ATPase-coupled lipid transmembrane transporter activity"/>
    <property type="evidence" value="ECO:0007669"/>
    <property type="project" value="TreeGrafter"/>
</dbReference>
<dbReference type="InterPro" id="IPR011527">
    <property type="entry name" value="ABC1_TM_dom"/>
</dbReference>
<reference evidence="16 17" key="1">
    <citation type="submission" date="2014-12" db="EMBL/GenBank/DDBJ databases">
        <title>Comparative genome analysis of Bacillus coagulans HM-08, Clostridium butyricum HM-68, Bacillus subtilis HM-66 and Bacillus licheniformis BL-09.</title>
        <authorList>
            <person name="Zhang H."/>
        </authorList>
    </citation>
    <scope>NUCLEOTIDE SEQUENCE [LARGE SCALE GENOMIC DNA]</scope>
    <source>
        <strain evidence="16 17">HM-66</strain>
    </source>
</reference>
<dbReference type="SMART" id="SM00382">
    <property type="entry name" value="AAA"/>
    <property type="match status" value="1"/>
</dbReference>
<keyword evidence="3" id="KW-1003">Cell membrane</keyword>
<dbReference type="CDD" id="cd02425">
    <property type="entry name" value="Peptidase_C39F"/>
    <property type="match status" value="1"/>
</dbReference>
<dbReference type="PANTHER" id="PTHR24221">
    <property type="entry name" value="ATP-BINDING CASSETTE SUB-FAMILY B"/>
    <property type="match status" value="1"/>
</dbReference>
<evidence type="ECO:0000259" key="15">
    <source>
        <dbReference type="PROSITE" id="PS50990"/>
    </source>
</evidence>
<dbReference type="SUPFAM" id="SSF90123">
    <property type="entry name" value="ABC transporter transmembrane region"/>
    <property type="match status" value="1"/>
</dbReference>
<dbReference type="GO" id="GO:0005524">
    <property type="term" value="F:ATP binding"/>
    <property type="evidence" value="ECO:0007669"/>
    <property type="project" value="UniProtKB-KW"/>
</dbReference>
<dbReference type="InterPro" id="IPR005074">
    <property type="entry name" value="Peptidase_C39"/>
</dbReference>
<dbReference type="PANTHER" id="PTHR24221:SF654">
    <property type="entry name" value="ATP-BINDING CASSETTE SUB-FAMILY B MEMBER 6"/>
    <property type="match status" value="1"/>
</dbReference>
<keyword evidence="11" id="KW-0080">Bacteriocin transport</keyword>
<evidence type="ECO:0000256" key="11">
    <source>
        <dbReference type="ARBA" id="ARBA00043264"/>
    </source>
</evidence>
<dbReference type="InterPro" id="IPR017871">
    <property type="entry name" value="ABC_transporter-like_CS"/>
</dbReference>
<evidence type="ECO:0000256" key="8">
    <source>
        <dbReference type="ARBA" id="ARBA00022927"/>
    </source>
</evidence>
<comment type="caution">
    <text evidence="16">The sequence shown here is derived from an EMBL/GenBank/DDBJ whole genome shotgun (WGS) entry which is preliminary data.</text>
</comment>
<dbReference type="SUPFAM" id="SSF52540">
    <property type="entry name" value="P-loop containing nucleoside triphosphate hydrolases"/>
    <property type="match status" value="1"/>
</dbReference>
<dbReference type="Pfam" id="PF00664">
    <property type="entry name" value="ABC_membrane"/>
    <property type="match status" value="1"/>
</dbReference>
<keyword evidence="9 12" id="KW-1133">Transmembrane helix</keyword>
<evidence type="ECO:0000256" key="7">
    <source>
        <dbReference type="ARBA" id="ARBA00022840"/>
    </source>
</evidence>
<evidence type="ECO:0000256" key="4">
    <source>
        <dbReference type="ARBA" id="ARBA00022692"/>
    </source>
</evidence>
<dbReference type="PROSITE" id="PS00211">
    <property type="entry name" value="ABC_TRANSPORTER_1"/>
    <property type="match status" value="1"/>
</dbReference>
<dbReference type="PROSITE" id="PS50893">
    <property type="entry name" value="ABC_TRANSPORTER_2"/>
    <property type="match status" value="1"/>
</dbReference>
<dbReference type="Gene3D" id="1.20.1560.10">
    <property type="entry name" value="ABC transporter type 1, transmembrane domain"/>
    <property type="match status" value="1"/>
</dbReference>
<evidence type="ECO:0000256" key="3">
    <source>
        <dbReference type="ARBA" id="ARBA00022475"/>
    </source>
</evidence>
<dbReference type="GO" id="GO:0015031">
    <property type="term" value="P:protein transport"/>
    <property type="evidence" value="ECO:0007669"/>
    <property type="project" value="UniProtKB-KW"/>
</dbReference>
<evidence type="ECO:0000259" key="14">
    <source>
        <dbReference type="PROSITE" id="PS50929"/>
    </source>
</evidence>
<dbReference type="AlphaFoldDB" id="A0A0D1KUP8"/>
<dbReference type="GO" id="GO:0006508">
    <property type="term" value="P:proteolysis"/>
    <property type="evidence" value="ECO:0007669"/>
    <property type="project" value="InterPro"/>
</dbReference>
<protein>
    <submittedName>
        <fullName evidence="16">MrsT protein</fullName>
    </submittedName>
</protein>
<keyword evidence="6" id="KW-0788">Thiol protease</keyword>
<keyword evidence="5" id="KW-0547">Nucleotide-binding</keyword>
<evidence type="ECO:0000256" key="6">
    <source>
        <dbReference type="ARBA" id="ARBA00022807"/>
    </source>
</evidence>
<dbReference type="PROSITE" id="PS50929">
    <property type="entry name" value="ABC_TM1F"/>
    <property type="match status" value="1"/>
</dbReference>
<dbReference type="CDD" id="cd18555">
    <property type="entry name" value="ABC_6TM_T1SS_like"/>
    <property type="match status" value="1"/>
</dbReference>
<dbReference type="InterPro" id="IPR036640">
    <property type="entry name" value="ABC1_TM_sf"/>
</dbReference>
<evidence type="ECO:0000256" key="12">
    <source>
        <dbReference type="SAM" id="Phobius"/>
    </source>
</evidence>
<dbReference type="EMBL" id="JXBC01000006">
    <property type="protein sequence ID" value="KIU09992.1"/>
    <property type="molecule type" value="Genomic_DNA"/>
</dbReference>
<proteinExistence type="predicted"/>
<keyword evidence="4 12" id="KW-0812">Transmembrane</keyword>
<evidence type="ECO:0000313" key="17">
    <source>
        <dbReference type="Proteomes" id="UP000032247"/>
    </source>
</evidence>
<organism evidence="16 17">
    <name type="scientific">Bacillus subtilis</name>
    <dbReference type="NCBI Taxonomy" id="1423"/>
    <lineage>
        <taxon>Bacteria</taxon>
        <taxon>Bacillati</taxon>
        <taxon>Bacillota</taxon>
        <taxon>Bacilli</taxon>
        <taxon>Bacillales</taxon>
        <taxon>Bacillaceae</taxon>
        <taxon>Bacillus</taxon>
    </lineage>
</organism>
<feature type="domain" description="ABC transmembrane type-1" evidence="14">
    <location>
        <begin position="163"/>
        <end position="443"/>
    </location>
</feature>
<dbReference type="InterPro" id="IPR003593">
    <property type="entry name" value="AAA+_ATPase"/>
</dbReference>
<feature type="transmembrane region" description="Helical" evidence="12">
    <location>
        <begin position="414"/>
        <end position="435"/>
    </location>
</feature>
<dbReference type="PATRIC" id="fig|1423.173.peg.3437"/>
<keyword evidence="7" id="KW-0067">ATP-binding</keyword>
<dbReference type="GO" id="GO:0016887">
    <property type="term" value="F:ATP hydrolysis activity"/>
    <property type="evidence" value="ECO:0007669"/>
    <property type="project" value="InterPro"/>
</dbReference>
<accession>A0A0D1KUP8</accession>
<evidence type="ECO:0000256" key="5">
    <source>
        <dbReference type="ARBA" id="ARBA00022741"/>
    </source>
</evidence>
<feature type="domain" description="ABC transporter" evidence="13">
    <location>
        <begin position="477"/>
        <end position="707"/>
    </location>
</feature>
<sequence>MRRRVPLVRQMGQYECGPACLTMILSYYGSTISLNKISEQCDAQRNGVSVSILKSVSEYYGLNCKVYQVSFKDLKKYINSYLPCIIFWDERHFVVLEQIKKGLFHIIDPNRGKLKLSEEEFKRHYSKVILTFTKSDRFKEMMPSPAAKYYLRYIVKSRTIVSLIIFFSLITQVVFLAVPFLIKYLVDHSLISKSTNSFLFLGIVVIIAVFILGLVMFIRNYFTIKLQAIISKSISNDFVEHLLKLPLNFYENRTTGDIAMRVSNISMIREIIAKNGATIVLDIITLISFFIAMLTQSFKLAFFAIGLAIIQFLLMMILIPRIKNLIHNDLSIQTTTQSFLVEALRAITFIKSNGLDHSILTKWSNYYDKQIEAFSQRYHLDAIMDSISISIRYCAPLLLLWFGSKEVITGNLTLGGLLGFSSLGTSFLLPIASLITSMQQFQLVGDTFERMQDVMETEPEQLYQTSIIETELSKQDIKLENVTFTHQSLHILKEVSLNIKSGTKLALVGRTGSGKTTLSRIILGLYKPTKGKVFYGEQDLKNLNLYELRKQMGVVLQESFLFNDTIANNIAGFKSLSQDKIEQAAKRVQLHEDIIRMPMGYNTIIGENGSMLSGGQRQRIAIARAIVDNPSVVILDEITSNLDTLTEHKIDEYFAKSNITRIVITHRLLSSQDSDLIVVLDQGKIVEKGKHQELLEKKGYYYDLWIKQVGDRQKATLEKPFFLNEPTGKTLGR</sequence>
<dbReference type="Pfam" id="PF00005">
    <property type="entry name" value="ABC_tran"/>
    <property type="match status" value="1"/>
</dbReference>
<dbReference type="InterPro" id="IPR039421">
    <property type="entry name" value="Type_1_exporter"/>
</dbReference>
<evidence type="ECO:0000313" key="16">
    <source>
        <dbReference type="EMBL" id="KIU09992.1"/>
    </source>
</evidence>
<feature type="transmembrane region" description="Helical" evidence="12">
    <location>
        <begin position="271"/>
        <end position="294"/>
    </location>
</feature>
<evidence type="ECO:0000256" key="2">
    <source>
        <dbReference type="ARBA" id="ARBA00022448"/>
    </source>
</evidence>
<dbReference type="Gene3D" id="3.40.50.300">
    <property type="entry name" value="P-loop containing nucleotide triphosphate hydrolases"/>
    <property type="match status" value="1"/>
</dbReference>
<feature type="transmembrane region" description="Helical" evidence="12">
    <location>
        <begin position="160"/>
        <end position="186"/>
    </location>
</feature>
<evidence type="ECO:0000259" key="13">
    <source>
        <dbReference type="PROSITE" id="PS50893"/>
    </source>
</evidence>